<evidence type="ECO:0000313" key="2">
    <source>
        <dbReference type="EMBL" id="KAJ7201823.1"/>
    </source>
</evidence>
<keyword evidence="3" id="KW-1185">Reference proteome</keyword>
<reference evidence="2" key="1">
    <citation type="submission" date="2023-03" db="EMBL/GenBank/DDBJ databases">
        <title>Massive genome expansion in bonnet fungi (Mycena s.s.) driven by repeated elements and novel gene families across ecological guilds.</title>
        <authorList>
            <consortium name="Lawrence Berkeley National Laboratory"/>
            <person name="Harder C.B."/>
            <person name="Miyauchi S."/>
            <person name="Viragh M."/>
            <person name="Kuo A."/>
            <person name="Thoen E."/>
            <person name="Andreopoulos B."/>
            <person name="Lu D."/>
            <person name="Skrede I."/>
            <person name="Drula E."/>
            <person name="Henrissat B."/>
            <person name="Morin E."/>
            <person name="Kohler A."/>
            <person name="Barry K."/>
            <person name="LaButti K."/>
            <person name="Morin E."/>
            <person name="Salamov A."/>
            <person name="Lipzen A."/>
            <person name="Mereny Z."/>
            <person name="Hegedus B."/>
            <person name="Baldrian P."/>
            <person name="Stursova M."/>
            <person name="Weitz H."/>
            <person name="Taylor A."/>
            <person name="Grigoriev I.V."/>
            <person name="Nagy L.G."/>
            <person name="Martin F."/>
            <person name="Kauserud H."/>
        </authorList>
    </citation>
    <scope>NUCLEOTIDE SEQUENCE</scope>
    <source>
        <strain evidence="2">9144</strain>
    </source>
</reference>
<dbReference type="Proteomes" id="UP001219525">
    <property type="component" value="Unassembled WGS sequence"/>
</dbReference>
<name>A0AAD6V453_9AGAR</name>
<accession>A0AAD6V453</accession>
<gene>
    <name evidence="2" type="ORF">GGX14DRAFT_655045</name>
</gene>
<protein>
    <recommendedName>
        <fullName evidence="4">DEAD/DEAH box helicase domain-containing protein</fullName>
    </recommendedName>
</protein>
<evidence type="ECO:0000256" key="1">
    <source>
        <dbReference type="SAM" id="MobiDB-lite"/>
    </source>
</evidence>
<feature type="region of interest" description="Disordered" evidence="1">
    <location>
        <begin position="293"/>
        <end position="323"/>
    </location>
</feature>
<dbReference type="EMBL" id="JARJCW010000057">
    <property type="protein sequence ID" value="KAJ7201823.1"/>
    <property type="molecule type" value="Genomic_DNA"/>
</dbReference>
<dbReference type="AlphaFoldDB" id="A0AAD6V453"/>
<proteinExistence type="predicted"/>
<feature type="compositionally biased region" description="Low complexity" evidence="1">
    <location>
        <begin position="162"/>
        <end position="175"/>
    </location>
</feature>
<evidence type="ECO:0008006" key="4">
    <source>
        <dbReference type="Google" id="ProtNLM"/>
    </source>
</evidence>
<sequence length="323" mass="34194">MRAVLATAFLRSAGATQSSILCASVDKDGTPLLSNKQGTAAILERASLVIACHRRGVTAAVPLRNNSGARRGDYTAELRVPAVAGLLHTWMMLPAPPACSCRPPARPPPPPARRPPACNSAARLYHRRASAARLPRRLAARHCARACNPASPHSSPARRPHSYSASQAGVQTGGRRAAGGGAVPYQLDGISKGLDNIAVTPAGSGKTGYLFMTILVMIAIAKTCPAVKFPADAAMVVICPTNFIEQQTENMAKTGVAALSVSLPSFVSVREVRQRANDLRQIPDADAWRMQMPKCRSVRKDDEMSRSPPGRSLSAAAGPSKRR</sequence>
<feature type="region of interest" description="Disordered" evidence="1">
    <location>
        <begin position="147"/>
        <end position="177"/>
    </location>
</feature>
<comment type="caution">
    <text evidence="2">The sequence shown here is derived from an EMBL/GenBank/DDBJ whole genome shotgun (WGS) entry which is preliminary data.</text>
</comment>
<organism evidence="2 3">
    <name type="scientific">Mycena pura</name>
    <dbReference type="NCBI Taxonomy" id="153505"/>
    <lineage>
        <taxon>Eukaryota</taxon>
        <taxon>Fungi</taxon>
        <taxon>Dikarya</taxon>
        <taxon>Basidiomycota</taxon>
        <taxon>Agaricomycotina</taxon>
        <taxon>Agaricomycetes</taxon>
        <taxon>Agaricomycetidae</taxon>
        <taxon>Agaricales</taxon>
        <taxon>Marasmiineae</taxon>
        <taxon>Mycenaceae</taxon>
        <taxon>Mycena</taxon>
    </lineage>
</organism>
<evidence type="ECO:0000313" key="3">
    <source>
        <dbReference type="Proteomes" id="UP001219525"/>
    </source>
</evidence>